<sequence length="183" mass="20141">MARTHEPTPPITWSNRRKFRGLDFGATGPGRSFLLTRARRGLGSTALPFIAEGPVMDVLLVVLVVARILPAPMPFFFNVFFCSSSFFYLGRDSSILPLFLGNKKKRDGNDSVCVCMCVSGRQRKGGAHRLIRYVKRTKAKAVLFVVEFSGGGRGVLLVNCCNEKKNKRGQICSLSHGTRASSI</sequence>
<protein>
    <submittedName>
        <fullName evidence="1">Uncharacterized protein</fullName>
    </submittedName>
</protein>
<organism evidence="1 2">
    <name type="scientific">Fusarium solani</name>
    <name type="common">Filamentous fungus</name>
    <dbReference type="NCBI Taxonomy" id="169388"/>
    <lineage>
        <taxon>Eukaryota</taxon>
        <taxon>Fungi</taxon>
        <taxon>Dikarya</taxon>
        <taxon>Ascomycota</taxon>
        <taxon>Pezizomycotina</taxon>
        <taxon>Sordariomycetes</taxon>
        <taxon>Hypocreomycetidae</taxon>
        <taxon>Hypocreales</taxon>
        <taxon>Nectriaceae</taxon>
        <taxon>Fusarium</taxon>
        <taxon>Fusarium solani species complex</taxon>
    </lineage>
</organism>
<name>A0A9P9L106_FUSSL</name>
<keyword evidence="2" id="KW-1185">Reference proteome</keyword>
<comment type="caution">
    <text evidence="1">The sequence shown here is derived from an EMBL/GenBank/DDBJ whole genome shotgun (WGS) entry which is preliminary data.</text>
</comment>
<evidence type="ECO:0000313" key="2">
    <source>
        <dbReference type="Proteomes" id="UP000736672"/>
    </source>
</evidence>
<dbReference type="AlphaFoldDB" id="A0A9P9L106"/>
<dbReference type="EMBL" id="JAGTJS010000003">
    <property type="protein sequence ID" value="KAH7272014.1"/>
    <property type="molecule type" value="Genomic_DNA"/>
</dbReference>
<proteinExistence type="predicted"/>
<evidence type="ECO:0000313" key="1">
    <source>
        <dbReference type="EMBL" id="KAH7272014.1"/>
    </source>
</evidence>
<gene>
    <name evidence="1" type="ORF">B0J15DRAFT_164947</name>
</gene>
<accession>A0A9P9L106</accession>
<reference evidence="1" key="1">
    <citation type="journal article" date="2021" name="Nat. Commun.">
        <title>Genetic determinants of endophytism in the Arabidopsis root mycobiome.</title>
        <authorList>
            <person name="Mesny F."/>
            <person name="Miyauchi S."/>
            <person name="Thiergart T."/>
            <person name="Pickel B."/>
            <person name="Atanasova L."/>
            <person name="Karlsson M."/>
            <person name="Huettel B."/>
            <person name="Barry K.W."/>
            <person name="Haridas S."/>
            <person name="Chen C."/>
            <person name="Bauer D."/>
            <person name="Andreopoulos W."/>
            <person name="Pangilinan J."/>
            <person name="LaButti K."/>
            <person name="Riley R."/>
            <person name="Lipzen A."/>
            <person name="Clum A."/>
            <person name="Drula E."/>
            <person name="Henrissat B."/>
            <person name="Kohler A."/>
            <person name="Grigoriev I.V."/>
            <person name="Martin F.M."/>
            <person name="Hacquard S."/>
        </authorList>
    </citation>
    <scope>NUCLEOTIDE SEQUENCE</scope>
    <source>
        <strain evidence="1">FSSC 5 MPI-SDFR-AT-0091</strain>
    </source>
</reference>
<dbReference type="Proteomes" id="UP000736672">
    <property type="component" value="Unassembled WGS sequence"/>
</dbReference>